<dbReference type="AlphaFoldDB" id="A0A644Y5Q8"/>
<organism evidence="1">
    <name type="scientific">bioreactor metagenome</name>
    <dbReference type="NCBI Taxonomy" id="1076179"/>
    <lineage>
        <taxon>unclassified sequences</taxon>
        <taxon>metagenomes</taxon>
        <taxon>ecological metagenomes</taxon>
    </lineage>
</organism>
<proteinExistence type="predicted"/>
<gene>
    <name evidence="1" type="ORF">SDC9_70369</name>
</gene>
<protein>
    <submittedName>
        <fullName evidence="1">Uncharacterized protein</fullName>
    </submittedName>
</protein>
<name>A0A644Y5Q8_9ZZZZ</name>
<accession>A0A644Y5Q8</accession>
<reference evidence="1" key="1">
    <citation type="submission" date="2019-08" db="EMBL/GenBank/DDBJ databases">
        <authorList>
            <person name="Kucharzyk K."/>
            <person name="Murdoch R.W."/>
            <person name="Higgins S."/>
            <person name="Loffler F."/>
        </authorList>
    </citation>
    <scope>NUCLEOTIDE SEQUENCE</scope>
</reference>
<comment type="caution">
    <text evidence="1">The sequence shown here is derived from an EMBL/GenBank/DDBJ whole genome shotgun (WGS) entry which is preliminary data.</text>
</comment>
<sequence length="46" mass="5063">MDKVDVPLSSFDLVTAFVLILIIDRVVEASPVRNEPSVEILPVRVA</sequence>
<evidence type="ECO:0000313" key="1">
    <source>
        <dbReference type="EMBL" id="MPM23892.1"/>
    </source>
</evidence>
<dbReference type="EMBL" id="VSSQ01004137">
    <property type="protein sequence ID" value="MPM23892.1"/>
    <property type="molecule type" value="Genomic_DNA"/>
</dbReference>